<organism evidence="2 3">
    <name type="scientific">Aetokthonos hydrillicola Thurmond2011</name>
    <dbReference type="NCBI Taxonomy" id="2712845"/>
    <lineage>
        <taxon>Bacteria</taxon>
        <taxon>Bacillati</taxon>
        <taxon>Cyanobacteriota</taxon>
        <taxon>Cyanophyceae</taxon>
        <taxon>Nostocales</taxon>
        <taxon>Hapalosiphonaceae</taxon>
        <taxon>Aetokthonos</taxon>
    </lineage>
</organism>
<sequence>MATTVKVRRVGNSLGLILPQELVNKLAVGEGDLLTVVETNKGVELIPQDPEFEQWMTVYKEVNQRYRNAFKKLAQ</sequence>
<dbReference type="GO" id="GO:0003677">
    <property type="term" value="F:DNA binding"/>
    <property type="evidence" value="ECO:0007669"/>
    <property type="project" value="UniProtKB-KW"/>
</dbReference>
<dbReference type="SUPFAM" id="SSF89447">
    <property type="entry name" value="AbrB/MazE/MraZ-like"/>
    <property type="match status" value="1"/>
</dbReference>
<dbReference type="AlphaFoldDB" id="A0AAP5I4W7"/>
<gene>
    <name evidence="2" type="ORF">G7B40_010985</name>
</gene>
<keyword evidence="2" id="KW-0238">DNA-binding</keyword>
<dbReference type="RefSeq" id="WP_208338573.1">
    <property type="nucleotide sequence ID" value="NZ_CAWQFN010000191.1"/>
</dbReference>
<comment type="caution">
    <text evidence="2">The sequence shown here is derived from an EMBL/GenBank/DDBJ whole genome shotgun (WGS) entry which is preliminary data.</text>
</comment>
<accession>A0AAP5I4W7</accession>
<dbReference type="InterPro" id="IPR007159">
    <property type="entry name" value="SpoVT-AbrB_dom"/>
</dbReference>
<dbReference type="SMART" id="SM00966">
    <property type="entry name" value="SpoVT_AbrB"/>
    <property type="match status" value="1"/>
</dbReference>
<feature type="domain" description="SpoVT-AbrB" evidence="1">
    <location>
        <begin position="8"/>
        <end position="53"/>
    </location>
</feature>
<keyword evidence="3" id="KW-1185">Reference proteome</keyword>
<protein>
    <submittedName>
        <fullName evidence="2">AbrB/MazE/SpoVT family DNA-binding domain-containing protein</fullName>
    </submittedName>
</protein>
<evidence type="ECO:0000313" key="2">
    <source>
        <dbReference type="EMBL" id="MDR9895087.1"/>
    </source>
</evidence>
<evidence type="ECO:0000259" key="1">
    <source>
        <dbReference type="SMART" id="SM00966"/>
    </source>
</evidence>
<dbReference type="Proteomes" id="UP000667802">
    <property type="component" value="Unassembled WGS sequence"/>
</dbReference>
<dbReference type="InterPro" id="IPR037914">
    <property type="entry name" value="SpoVT-AbrB_sf"/>
</dbReference>
<dbReference type="Pfam" id="PF04014">
    <property type="entry name" value="MazE_antitoxin"/>
    <property type="match status" value="1"/>
</dbReference>
<evidence type="ECO:0000313" key="3">
    <source>
        <dbReference type="Proteomes" id="UP000667802"/>
    </source>
</evidence>
<dbReference type="Gene3D" id="2.10.260.10">
    <property type="match status" value="1"/>
</dbReference>
<proteinExistence type="predicted"/>
<dbReference type="EMBL" id="JAALHA020000004">
    <property type="protein sequence ID" value="MDR9895087.1"/>
    <property type="molecule type" value="Genomic_DNA"/>
</dbReference>
<reference evidence="3" key="1">
    <citation type="journal article" date="2021" name="Science">
        <title>Hunting the eagle killer: A cyanobacterial neurotoxin causes vacuolar myelinopathy.</title>
        <authorList>
            <person name="Breinlinger S."/>
            <person name="Phillips T.J."/>
            <person name="Haram B.N."/>
            <person name="Mares J."/>
            <person name="Martinez Yerena J.A."/>
            <person name="Hrouzek P."/>
            <person name="Sobotka R."/>
            <person name="Henderson W.M."/>
            <person name="Schmieder P."/>
            <person name="Williams S.M."/>
            <person name="Lauderdale J.D."/>
            <person name="Wilde H.D."/>
            <person name="Gerrin W."/>
            <person name="Kust A."/>
            <person name="Washington J.W."/>
            <person name="Wagner C."/>
            <person name="Geier B."/>
            <person name="Liebeke M."/>
            <person name="Enke H."/>
            <person name="Niedermeyer T.H.J."/>
            <person name="Wilde S.B."/>
        </authorList>
    </citation>
    <scope>NUCLEOTIDE SEQUENCE [LARGE SCALE GENOMIC DNA]</scope>
    <source>
        <strain evidence="3">Thurmond2011</strain>
    </source>
</reference>
<dbReference type="InterPro" id="IPR013432">
    <property type="entry name" value="Doc_partner"/>
</dbReference>
<name>A0AAP5I4W7_9CYAN</name>
<dbReference type="NCBIfam" id="TIGR02609">
    <property type="entry name" value="doc_partner"/>
    <property type="match status" value="1"/>
</dbReference>